<dbReference type="EMBL" id="HBFK01014954">
    <property type="protein sequence ID" value="CAD8742654.1"/>
    <property type="molecule type" value="Transcribed_RNA"/>
</dbReference>
<keyword evidence="1" id="KW-0677">Repeat</keyword>
<sequence length="439" mass="46351">MAAAGGESPPSSPDSDDMIVTRDMINEMMGKAFSYPVWNPGDLTSEEIADRAKDGTINTSAQVTPASYHPTHGLTPLVRAMRKGETLVEEVLAVPECDPNARNQDGNTALTCAAEHFPEFFENLCRHPKINPNLTDNEGWSALQICVKFQPEHVASLIEAGKKAALPLNVELGSTSDGITPLIWAIANTDVSIDTVEALLKGGANPNNKRSTDGLTPLLAAITMKVDCIPLLFKYGVQPEAPDLEKALLSGHADTAIPKLFESEGFDPGIAVTVNITPNEGTTFLMAVIHLYPKLAEKLVKEDGRLSAECVNKGSKEGITPLMLAAIGGRMSVMKALCALGANVNSAMCGGANDTMSLLHLAAKEFPAQAVSALLDLKSTSGPWDLELRMAGGRTPLHVAAAAGQKETLQVLLKAGADAAATDADGKTYEQLFPTTVGE</sequence>
<evidence type="ECO:0000313" key="4">
    <source>
        <dbReference type="EMBL" id="CAD8742654.1"/>
    </source>
</evidence>
<gene>
    <name evidence="5" type="ORF">HAND00432_LOCUS10989</name>
    <name evidence="4" type="ORF">HAND1043_LOCUS9148</name>
</gene>
<dbReference type="AlphaFoldDB" id="A0A6U2HW27"/>
<evidence type="ECO:0000313" key="5">
    <source>
        <dbReference type="EMBL" id="CAD8956451.1"/>
    </source>
</evidence>
<dbReference type="PANTHER" id="PTHR24173:SF74">
    <property type="entry name" value="ANKYRIN REPEAT DOMAIN-CONTAINING PROTEIN 16"/>
    <property type="match status" value="1"/>
</dbReference>
<dbReference type="SUPFAM" id="SSF48403">
    <property type="entry name" value="Ankyrin repeat"/>
    <property type="match status" value="1"/>
</dbReference>
<feature type="repeat" description="ANK" evidence="3">
    <location>
        <begin position="392"/>
        <end position="424"/>
    </location>
</feature>
<dbReference type="Pfam" id="PF12796">
    <property type="entry name" value="Ank_2"/>
    <property type="match status" value="3"/>
</dbReference>
<reference evidence="5" key="1">
    <citation type="submission" date="2021-01" db="EMBL/GenBank/DDBJ databases">
        <authorList>
            <person name="Corre E."/>
            <person name="Pelletier E."/>
            <person name="Niang G."/>
            <person name="Scheremetjew M."/>
            <person name="Finn R."/>
            <person name="Kale V."/>
            <person name="Holt S."/>
            <person name="Cochrane G."/>
            <person name="Meng A."/>
            <person name="Brown T."/>
            <person name="Cohen L."/>
        </authorList>
    </citation>
    <scope>NUCLEOTIDE SEQUENCE</scope>
    <source>
        <strain evidence="4">CCMP441</strain>
        <strain evidence="5">CCMP644</strain>
    </source>
</reference>
<feature type="repeat" description="ANK" evidence="3">
    <location>
        <begin position="177"/>
        <end position="211"/>
    </location>
</feature>
<keyword evidence="2 3" id="KW-0040">ANK repeat</keyword>
<dbReference type="Pfam" id="PF00023">
    <property type="entry name" value="Ank"/>
    <property type="match status" value="1"/>
</dbReference>
<protein>
    <submittedName>
        <fullName evidence="5">Uncharacterized protein</fullName>
    </submittedName>
</protein>
<dbReference type="Gene3D" id="1.25.40.20">
    <property type="entry name" value="Ankyrin repeat-containing domain"/>
    <property type="match status" value="2"/>
</dbReference>
<dbReference type="EMBL" id="HBFX01018141">
    <property type="protein sequence ID" value="CAD8956451.1"/>
    <property type="molecule type" value="Transcribed_RNA"/>
</dbReference>
<dbReference type="SMART" id="SM00248">
    <property type="entry name" value="ANK"/>
    <property type="match status" value="8"/>
</dbReference>
<accession>A0A6U2HW27</accession>
<dbReference type="PROSITE" id="PS50088">
    <property type="entry name" value="ANK_REPEAT"/>
    <property type="match status" value="3"/>
</dbReference>
<name>A0A6U2HW27_HEMAN</name>
<dbReference type="InterPro" id="IPR036770">
    <property type="entry name" value="Ankyrin_rpt-contain_sf"/>
</dbReference>
<feature type="repeat" description="ANK" evidence="3">
    <location>
        <begin position="317"/>
        <end position="345"/>
    </location>
</feature>
<evidence type="ECO:0000256" key="3">
    <source>
        <dbReference type="PROSITE-ProRule" id="PRU00023"/>
    </source>
</evidence>
<dbReference type="InterPro" id="IPR002110">
    <property type="entry name" value="Ankyrin_rpt"/>
</dbReference>
<evidence type="ECO:0000256" key="1">
    <source>
        <dbReference type="ARBA" id="ARBA00022737"/>
    </source>
</evidence>
<organism evidence="5">
    <name type="scientific">Hemiselmis andersenii</name>
    <name type="common">Cryptophyte alga</name>
    <dbReference type="NCBI Taxonomy" id="464988"/>
    <lineage>
        <taxon>Eukaryota</taxon>
        <taxon>Cryptophyceae</taxon>
        <taxon>Cryptomonadales</taxon>
        <taxon>Hemiselmidaceae</taxon>
        <taxon>Hemiselmis</taxon>
    </lineage>
</organism>
<evidence type="ECO:0000256" key="2">
    <source>
        <dbReference type="ARBA" id="ARBA00023043"/>
    </source>
</evidence>
<proteinExistence type="predicted"/>
<dbReference type="PANTHER" id="PTHR24173">
    <property type="entry name" value="ANKYRIN REPEAT CONTAINING"/>
    <property type="match status" value="1"/>
</dbReference>
<dbReference type="PROSITE" id="PS50297">
    <property type="entry name" value="ANK_REP_REGION"/>
    <property type="match status" value="3"/>
</dbReference>